<sequence>MGNSTAYPVFRTTDPAEAYARAEWLRALLETCEDEVALYAELLTAADVRRMAEVLPGVRPDYLDARTGPAGEYLRFDLDPLTAEDAALEPHLPLDVMVDVPTGSAEERFAAAVGRGTAAVHWRGRWPADPETGSGGSPKYDGVQIVFHGDRAQWGGWTEQHTVFVHVSKFGDEHRARKLAAAIGGEVLGEAQLGW</sequence>
<evidence type="ECO:0000313" key="2">
    <source>
        <dbReference type="Proteomes" id="UP001432222"/>
    </source>
</evidence>
<gene>
    <name evidence="1" type="ORF">OHA16_13225</name>
</gene>
<dbReference type="RefSeq" id="WP_328954783.1">
    <property type="nucleotide sequence ID" value="NZ_CP108110.1"/>
</dbReference>
<organism evidence="1 2">
    <name type="scientific">Kitasatospora purpeofusca</name>
    <dbReference type="NCBI Taxonomy" id="67352"/>
    <lineage>
        <taxon>Bacteria</taxon>
        <taxon>Bacillati</taxon>
        <taxon>Actinomycetota</taxon>
        <taxon>Actinomycetes</taxon>
        <taxon>Kitasatosporales</taxon>
        <taxon>Streptomycetaceae</taxon>
        <taxon>Kitasatospora</taxon>
    </lineage>
</organism>
<keyword evidence="2" id="KW-1185">Reference proteome</keyword>
<accession>A0ABZ1TY09</accession>
<dbReference type="Proteomes" id="UP001432222">
    <property type="component" value="Chromosome"/>
</dbReference>
<proteinExistence type="predicted"/>
<reference evidence="1" key="1">
    <citation type="submission" date="2022-10" db="EMBL/GenBank/DDBJ databases">
        <title>The complete genomes of actinobacterial strains from the NBC collection.</title>
        <authorList>
            <person name="Joergensen T.S."/>
            <person name="Alvarez Arevalo M."/>
            <person name="Sterndorff E.B."/>
            <person name="Faurdal D."/>
            <person name="Vuksanovic O."/>
            <person name="Mourched A.-S."/>
            <person name="Charusanti P."/>
            <person name="Shaw S."/>
            <person name="Blin K."/>
            <person name="Weber T."/>
        </authorList>
    </citation>
    <scope>NUCLEOTIDE SEQUENCE</scope>
    <source>
        <strain evidence="1">NBC_00222</strain>
    </source>
</reference>
<name>A0ABZ1TY09_9ACTN</name>
<dbReference type="EMBL" id="CP108110">
    <property type="protein sequence ID" value="WUQ83846.1"/>
    <property type="molecule type" value="Genomic_DNA"/>
</dbReference>
<protein>
    <submittedName>
        <fullName evidence="1">Uncharacterized protein</fullName>
    </submittedName>
</protein>
<evidence type="ECO:0000313" key="1">
    <source>
        <dbReference type="EMBL" id="WUQ83846.1"/>
    </source>
</evidence>